<accession>A0AAV6YL10</accession>
<evidence type="ECO:0000313" key="1">
    <source>
        <dbReference type="EMBL" id="KAG8535892.1"/>
    </source>
</evidence>
<keyword evidence="2" id="KW-1185">Reference proteome</keyword>
<protein>
    <submittedName>
        <fullName evidence="1">Uncharacterized protein</fullName>
    </submittedName>
</protein>
<dbReference type="AlphaFoldDB" id="A0AAV6YL10"/>
<dbReference type="Proteomes" id="UP000824782">
    <property type="component" value="Unassembled WGS sequence"/>
</dbReference>
<reference evidence="1" key="1">
    <citation type="thesis" date="2020" institute="ProQuest LLC" country="789 East Eisenhower Parkway, Ann Arbor, MI, USA">
        <title>Comparative Genomics and Chromosome Evolution.</title>
        <authorList>
            <person name="Mudd A.B."/>
        </authorList>
    </citation>
    <scope>NUCLEOTIDE SEQUENCE</scope>
    <source>
        <strain evidence="1">237g6f4</strain>
        <tissue evidence="1">Blood</tissue>
    </source>
</reference>
<evidence type="ECO:0000313" key="2">
    <source>
        <dbReference type="Proteomes" id="UP000824782"/>
    </source>
</evidence>
<sequence>MSVGVHQPIPGACKRVSSDIFLFFKNRGFSESVGFYDGHAHDFCCMHAGADVPQSDRVRQKPRAIRRKPVIFVKPDGKQHFGPLVNVPQYTKH</sequence>
<organism evidence="1 2">
    <name type="scientific">Engystomops pustulosus</name>
    <name type="common">Tungara frog</name>
    <name type="synonym">Physalaemus pustulosus</name>
    <dbReference type="NCBI Taxonomy" id="76066"/>
    <lineage>
        <taxon>Eukaryota</taxon>
        <taxon>Metazoa</taxon>
        <taxon>Chordata</taxon>
        <taxon>Craniata</taxon>
        <taxon>Vertebrata</taxon>
        <taxon>Euteleostomi</taxon>
        <taxon>Amphibia</taxon>
        <taxon>Batrachia</taxon>
        <taxon>Anura</taxon>
        <taxon>Neobatrachia</taxon>
        <taxon>Hyloidea</taxon>
        <taxon>Leptodactylidae</taxon>
        <taxon>Leiuperinae</taxon>
        <taxon>Engystomops</taxon>
    </lineage>
</organism>
<proteinExistence type="predicted"/>
<name>A0AAV6YL10_ENGPU</name>
<dbReference type="EMBL" id="WNYA01054696">
    <property type="protein sequence ID" value="KAG8535892.1"/>
    <property type="molecule type" value="Genomic_DNA"/>
</dbReference>
<comment type="caution">
    <text evidence="1">The sequence shown here is derived from an EMBL/GenBank/DDBJ whole genome shotgun (WGS) entry which is preliminary data.</text>
</comment>
<gene>
    <name evidence="1" type="ORF">GDO81_027533</name>
</gene>